<sequence>MRAASPSRSQAHAHSRWLNSALWDPSREPFCARCEPRRVGKAQGRCRPGLARPVAQEARRRARTQAGGLAQSADGMGRLLQGATASFLLALLLVPGNAKAACDAVDGVALSAAAEGDGLGCRVGLSRVIFSPGWE</sequence>
<proteinExistence type="predicted"/>
<evidence type="ECO:0000313" key="3">
    <source>
        <dbReference type="Proteomes" id="UP000078340"/>
    </source>
</evidence>
<reference evidence="2 3" key="1">
    <citation type="submission" date="2016-02" db="EMBL/GenBank/DDBJ databases">
        <title>Biosynthesis of antibiotic leucinostatins and their inhibition on Phytophthora in bio-control Purpureocillium lilacinum.</title>
        <authorList>
            <person name="Wang G."/>
            <person name="Liu Z."/>
            <person name="Lin R."/>
            <person name="Li E."/>
            <person name="Mao Z."/>
            <person name="Ling J."/>
            <person name="Yin W."/>
            <person name="Xie B."/>
        </authorList>
    </citation>
    <scope>NUCLEOTIDE SEQUENCE [LARGE SCALE GENOMIC DNA]</scope>
    <source>
        <strain evidence="2">PLFJ-1</strain>
    </source>
</reference>
<name>A0A179GZ18_PURLI</name>
<dbReference type="Proteomes" id="UP000078340">
    <property type="component" value="Unassembled WGS sequence"/>
</dbReference>
<dbReference type="EMBL" id="LSBI01000008">
    <property type="protein sequence ID" value="OAQ83236.1"/>
    <property type="molecule type" value="Genomic_DNA"/>
</dbReference>
<dbReference type="AlphaFoldDB" id="A0A179GZ18"/>
<gene>
    <name evidence="2" type="ORF">VFPFJ_09039</name>
</gene>
<accession>A0A179GZ18</accession>
<organism evidence="2 3">
    <name type="scientific">Purpureocillium lilacinum</name>
    <name type="common">Paecilomyces lilacinus</name>
    <dbReference type="NCBI Taxonomy" id="33203"/>
    <lineage>
        <taxon>Eukaryota</taxon>
        <taxon>Fungi</taxon>
        <taxon>Dikarya</taxon>
        <taxon>Ascomycota</taxon>
        <taxon>Pezizomycotina</taxon>
        <taxon>Sordariomycetes</taxon>
        <taxon>Hypocreomycetidae</taxon>
        <taxon>Hypocreales</taxon>
        <taxon>Ophiocordycipitaceae</taxon>
        <taxon>Purpureocillium</taxon>
    </lineage>
</organism>
<evidence type="ECO:0000256" key="1">
    <source>
        <dbReference type="SAM" id="MobiDB-lite"/>
    </source>
</evidence>
<protein>
    <submittedName>
        <fullName evidence="2">Uncharacterized protein</fullName>
    </submittedName>
</protein>
<comment type="caution">
    <text evidence="2">The sequence shown here is derived from an EMBL/GenBank/DDBJ whole genome shotgun (WGS) entry which is preliminary data.</text>
</comment>
<evidence type="ECO:0000313" key="2">
    <source>
        <dbReference type="EMBL" id="OAQ83236.1"/>
    </source>
</evidence>
<feature type="region of interest" description="Disordered" evidence="1">
    <location>
        <begin position="43"/>
        <end position="69"/>
    </location>
</feature>